<keyword evidence="2" id="KW-1185">Reference proteome</keyword>
<comment type="caution">
    <text evidence="1">The sequence shown here is derived from an EMBL/GenBank/DDBJ whole genome shotgun (WGS) entry which is preliminary data.</text>
</comment>
<reference evidence="1 2" key="1">
    <citation type="submission" date="2019-09" db="EMBL/GenBank/DDBJ databases">
        <title>Segnochrobactrum spirostomi gen. nov., sp. nov., isolated from the ciliate Spirostomum cf. yagiui and description of a novel family, Segnochrobactraceae fam. nov. within the order Rhizobiales of the class Alphaproteobacteria.</title>
        <authorList>
            <person name="Akter S."/>
            <person name="Shazib S.U.A."/>
            <person name="Shin M.K."/>
        </authorList>
    </citation>
    <scope>NUCLEOTIDE SEQUENCE [LARGE SCALE GENOMIC DNA]</scope>
    <source>
        <strain evidence="1 2">Sp-1</strain>
    </source>
</reference>
<dbReference type="Proteomes" id="UP000332515">
    <property type="component" value="Unassembled WGS sequence"/>
</dbReference>
<dbReference type="AlphaFoldDB" id="A0A6A7Y223"/>
<accession>A0A6A7Y223</accession>
<gene>
    <name evidence="1" type="ORF">F0357_10460</name>
</gene>
<organism evidence="1 2">
    <name type="scientific">Segnochrobactrum spirostomi</name>
    <dbReference type="NCBI Taxonomy" id="2608987"/>
    <lineage>
        <taxon>Bacteria</taxon>
        <taxon>Pseudomonadati</taxon>
        <taxon>Pseudomonadota</taxon>
        <taxon>Alphaproteobacteria</taxon>
        <taxon>Hyphomicrobiales</taxon>
        <taxon>Segnochrobactraceae</taxon>
        <taxon>Segnochrobactrum</taxon>
    </lineage>
</organism>
<name>A0A6A7Y223_9HYPH</name>
<protein>
    <submittedName>
        <fullName evidence="1">Uncharacterized protein</fullName>
    </submittedName>
</protein>
<proteinExistence type="predicted"/>
<evidence type="ECO:0000313" key="1">
    <source>
        <dbReference type="EMBL" id="MQT13063.1"/>
    </source>
</evidence>
<evidence type="ECO:0000313" key="2">
    <source>
        <dbReference type="Proteomes" id="UP000332515"/>
    </source>
</evidence>
<sequence>MRREAAASIASEPCDEHAAYIASLLKAPKDDKRFIFQAASHAQCAVGFLHGCQRSSTKTTARRLSCCRATSIIM</sequence>
<dbReference type="EMBL" id="VWNA01000001">
    <property type="protein sequence ID" value="MQT13063.1"/>
    <property type="molecule type" value="Genomic_DNA"/>
</dbReference>